<dbReference type="Proteomes" id="UP000824540">
    <property type="component" value="Unassembled WGS sequence"/>
</dbReference>
<dbReference type="Pfam" id="PF04664">
    <property type="entry name" value="OGFr_N"/>
    <property type="match status" value="1"/>
</dbReference>
<feature type="domain" description="Opioid growth factor receptor (OGFr) conserved" evidence="3">
    <location>
        <begin position="113"/>
        <end position="267"/>
    </location>
</feature>
<dbReference type="PANTHER" id="PTHR14015:SF0">
    <property type="entry name" value="OPIOID GROWTH FACTOR RECEPTOR-LIKE PROTEIN 1"/>
    <property type="match status" value="1"/>
</dbReference>
<evidence type="ECO:0000313" key="4">
    <source>
        <dbReference type="EMBL" id="KAG9337981.1"/>
    </source>
</evidence>
<keyword evidence="5" id="KW-1185">Reference proteome</keyword>
<feature type="compositionally biased region" description="Acidic residues" evidence="2">
    <location>
        <begin position="15"/>
        <end position="29"/>
    </location>
</feature>
<reference evidence="4" key="1">
    <citation type="thesis" date="2021" institute="BYU ScholarsArchive" country="Provo, UT, USA">
        <title>Applications of and Algorithms for Genome Assembly and Genomic Analyses with an Emphasis on Marine Teleosts.</title>
        <authorList>
            <person name="Pickett B.D."/>
        </authorList>
    </citation>
    <scope>NUCLEOTIDE SEQUENCE</scope>
    <source>
        <strain evidence="4">HI-2016</strain>
    </source>
</reference>
<comment type="caution">
    <text evidence="4">The sequence shown here is derived from an EMBL/GenBank/DDBJ whole genome shotgun (WGS) entry which is preliminary data.</text>
</comment>
<sequence>MGNLMGSWRYKEPSTVEECDSTWETDSESDEKQPGEEDSGISESISPTDSGKCAEQLVAAQQFGDSHESTGKIKRSFYAAKDLYKYRHNYPNYKEPRQPSEYRNLRFYLNKIPLVPDGLNFYAQELTQVEIKEFQSTREAKRRFLLAYTVMLDFFGIALLDKNGNVARASNWQDRFQHLNESQHNYLRITRILKSLGELGFESFKPPLVRLLLEEALVEGTLPNMRHSALEYFVYTLRDRAQRRALLRFAQQHYQPPENFVWGPPRRRRGGAGGGTAGAKPTAALEKSTIKARPTKEDTEKRPASPEREKIPREVGEGVSDAQKREENSVGLDGKAAKSPSSSVKQLQEGKGEGMSRLDRSEYEDTTPL</sequence>
<feature type="region of interest" description="Disordered" evidence="2">
    <location>
        <begin position="1"/>
        <end position="50"/>
    </location>
</feature>
<dbReference type="PANTHER" id="PTHR14015">
    <property type="entry name" value="OPIOID GROWTH FACTOR RECEPTOR OGFR ZETA-TYPE OPIOID RECEPTOR"/>
    <property type="match status" value="1"/>
</dbReference>
<name>A0A8T2NGC1_9TELE</name>
<accession>A0A8T2NGC1</accession>
<proteinExistence type="inferred from homology"/>
<dbReference type="GO" id="GO:0140625">
    <property type="term" value="F:opioid growth factor receptor activity"/>
    <property type="evidence" value="ECO:0007669"/>
    <property type="project" value="InterPro"/>
</dbReference>
<evidence type="ECO:0000259" key="3">
    <source>
        <dbReference type="Pfam" id="PF04664"/>
    </source>
</evidence>
<feature type="compositionally biased region" description="Basic and acidic residues" evidence="2">
    <location>
        <begin position="294"/>
        <end position="328"/>
    </location>
</feature>
<evidence type="ECO:0000256" key="1">
    <source>
        <dbReference type="ARBA" id="ARBA00010365"/>
    </source>
</evidence>
<dbReference type="InterPro" id="IPR039574">
    <property type="entry name" value="OGFr"/>
</dbReference>
<protein>
    <recommendedName>
        <fullName evidence="3">Opioid growth factor receptor (OGFr) conserved domain-containing protein</fullName>
    </recommendedName>
</protein>
<feature type="compositionally biased region" description="Basic and acidic residues" evidence="2">
    <location>
        <begin position="348"/>
        <end position="363"/>
    </location>
</feature>
<evidence type="ECO:0000313" key="5">
    <source>
        <dbReference type="Proteomes" id="UP000824540"/>
    </source>
</evidence>
<feature type="region of interest" description="Disordered" evidence="2">
    <location>
        <begin position="257"/>
        <end position="369"/>
    </location>
</feature>
<dbReference type="AlphaFoldDB" id="A0A8T2NGC1"/>
<comment type="similarity">
    <text evidence="1">Belongs to the opioid growth factor receptor family.</text>
</comment>
<dbReference type="GO" id="GO:0016020">
    <property type="term" value="C:membrane"/>
    <property type="evidence" value="ECO:0007669"/>
    <property type="project" value="InterPro"/>
</dbReference>
<gene>
    <name evidence="4" type="ORF">JZ751_027318</name>
</gene>
<dbReference type="EMBL" id="JAFBMS010000077">
    <property type="protein sequence ID" value="KAG9337981.1"/>
    <property type="molecule type" value="Genomic_DNA"/>
</dbReference>
<evidence type="ECO:0000256" key="2">
    <source>
        <dbReference type="SAM" id="MobiDB-lite"/>
    </source>
</evidence>
<organism evidence="4 5">
    <name type="scientific">Albula glossodonta</name>
    <name type="common">roundjaw bonefish</name>
    <dbReference type="NCBI Taxonomy" id="121402"/>
    <lineage>
        <taxon>Eukaryota</taxon>
        <taxon>Metazoa</taxon>
        <taxon>Chordata</taxon>
        <taxon>Craniata</taxon>
        <taxon>Vertebrata</taxon>
        <taxon>Euteleostomi</taxon>
        <taxon>Actinopterygii</taxon>
        <taxon>Neopterygii</taxon>
        <taxon>Teleostei</taxon>
        <taxon>Albuliformes</taxon>
        <taxon>Albulidae</taxon>
        <taxon>Albula</taxon>
    </lineage>
</organism>
<dbReference type="OrthoDB" id="9030204at2759"/>
<dbReference type="InterPro" id="IPR006757">
    <property type="entry name" value="OGF_rcpt"/>
</dbReference>